<gene>
    <name evidence="1" type="ORF">MARPO_0030s0154</name>
</gene>
<name>A0A2R6X8L3_MARPO</name>
<evidence type="ECO:0000313" key="2">
    <source>
        <dbReference type="Proteomes" id="UP000244005"/>
    </source>
</evidence>
<dbReference type="Proteomes" id="UP000244005">
    <property type="component" value="Unassembled WGS sequence"/>
</dbReference>
<organism evidence="1 2">
    <name type="scientific">Marchantia polymorpha</name>
    <name type="common">Common liverwort</name>
    <name type="synonym">Marchantia aquatica</name>
    <dbReference type="NCBI Taxonomy" id="3197"/>
    <lineage>
        <taxon>Eukaryota</taxon>
        <taxon>Viridiplantae</taxon>
        <taxon>Streptophyta</taxon>
        <taxon>Embryophyta</taxon>
        <taxon>Marchantiophyta</taxon>
        <taxon>Marchantiopsida</taxon>
        <taxon>Marchantiidae</taxon>
        <taxon>Marchantiales</taxon>
        <taxon>Marchantiaceae</taxon>
        <taxon>Marchantia</taxon>
    </lineage>
</organism>
<dbReference type="PANTHER" id="PTHR47869:SF2">
    <property type="entry name" value="OS03G0410700 PROTEIN"/>
    <property type="match status" value="1"/>
</dbReference>
<dbReference type="PANTHER" id="PTHR47869">
    <property type="entry name" value="OS03G0410700 PROTEIN"/>
    <property type="match status" value="1"/>
</dbReference>
<dbReference type="AlphaFoldDB" id="A0A2R6X8L3"/>
<keyword evidence="2" id="KW-1185">Reference proteome</keyword>
<reference evidence="2" key="1">
    <citation type="journal article" date="2017" name="Cell">
        <title>Insights into land plant evolution garnered from the Marchantia polymorpha genome.</title>
        <authorList>
            <person name="Bowman J.L."/>
            <person name="Kohchi T."/>
            <person name="Yamato K.T."/>
            <person name="Jenkins J."/>
            <person name="Shu S."/>
            <person name="Ishizaki K."/>
            <person name="Yamaoka S."/>
            <person name="Nishihama R."/>
            <person name="Nakamura Y."/>
            <person name="Berger F."/>
            <person name="Adam C."/>
            <person name="Aki S.S."/>
            <person name="Althoff F."/>
            <person name="Araki T."/>
            <person name="Arteaga-Vazquez M.A."/>
            <person name="Balasubrmanian S."/>
            <person name="Barry K."/>
            <person name="Bauer D."/>
            <person name="Boehm C.R."/>
            <person name="Briginshaw L."/>
            <person name="Caballero-Perez J."/>
            <person name="Catarino B."/>
            <person name="Chen F."/>
            <person name="Chiyoda S."/>
            <person name="Chovatia M."/>
            <person name="Davies K.M."/>
            <person name="Delmans M."/>
            <person name="Demura T."/>
            <person name="Dierschke T."/>
            <person name="Dolan L."/>
            <person name="Dorantes-Acosta A.E."/>
            <person name="Eklund D.M."/>
            <person name="Florent S.N."/>
            <person name="Flores-Sandoval E."/>
            <person name="Fujiyama A."/>
            <person name="Fukuzawa H."/>
            <person name="Galik B."/>
            <person name="Grimanelli D."/>
            <person name="Grimwood J."/>
            <person name="Grossniklaus U."/>
            <person name="Hamada T."/>
            <person name="Haseloff J."/>
            <person name="Hetherington A.J."/>
            <person name="Higo A."/>
            <person name="Hirakawa Y."/>
            <person name="Hundley H.N."/>
            <person name="Ikeda Y."/>
            <person name="Inoue K."/>
            <person name="Inoue S.I."/>
            <person name="Ishida S."/>
            <person name="Jia Q."/>
            <person name="Kakita M."/>
            <person name="Kanazawa T."/>
            <person name="Kawai Y."/>
            <person name="Kawashima T."/>
            <person name="Kennedy M."/>
            <person name="Kinose K."/>
            <person name="Kinoshita T."/>
            <person name="Kohara Y."/>
            <person name="Koide E."/>
            <person name="Komatsu K."/>
            <person name="Kopischke S."/>
            <person name="Kubo M."/>
            <person name="Kyozuka J."/>
            <person name="Lagercrantz U."/>
            <person name="Lin S.S."/>
            <person name="Lindquist E."/>
            <person name="Lipzen A.M."/>
            <person name="Lu C.W."/>
            <person name="De Luna E."/>
            <person name="Martienssen R.A."/>
            <person name="Minamino N."/>
            <person name="Mizutani M."/>
            <person name="Mizutani M."/>
            <person name="Mochizuki N."/>
            <person name="Monte I."/>
            <person name="Mosher R."/>
            <person name="Nagasaki H."/>
            <person name="Nakagami H."/>
            <person name="Naramoto S."/>
            <person name="Nishitani K."/>
            <person name="Ohtani M."/>
            <person name="Okamoto T."/>
            <person name="Okumura M."/>
            <person name="Phillips J."/>
            <person name="Pollak B."/>
            <person name="Reinders A."/>
            <person name="Rovekamp M."/>
            <person name="Sano R."/>
            <person name="Sawa S."/>
            <person name="Schmid M.W."/>
            <person name="Shirakawa M."/>
            <person name="Solano R."/>
            <person name="Spunde A."/>
            <person name="Suetsugu N."/>
            <person name="Sugano S."/>
            <person name="Sugiyama A."/>
            <person name="Sun R."/>
            <person name="Suzuki Y."/>
            <person name="Takenaka M."/>
            <person name="Takezawa D."/>
            <person name="Tomogane H."/>
            <person name="Tsuzuki M."/>
            <person name="Ueda T."/>
            <person name="Umeda M."/>
            <person name="Ward J.M."/>
            <person name="Watanabe Y."/>
            <person name="Yazaki K."/>
            <person name="Yokoyama R."/>
            <person name="Yoshitake Y."/>
            <person name="Yotsui I."/>
            <person name="Zachgo S."/>
            <person name="Schmutz J."/>
        </authorList>
    </citation>
    <scope>NUCLEOTIDE SEQUENCE [LARGE SCALE GENOMIC DNA]</scope>
    <source>
        <strain evidence="2">Tak-1</strain>
    </source>
</reference>
<accession>A0A2R6X8L3</accession>
<sequence>MRAISLSLSLSLSDSKSLPMVVMDLVKQGGSVQGTISRQDAAYVCAEALDAPPENALVFEVVNGAEDVEDWSAVLTSMKESRAAPS</sequence>
<protein>
    <submittedName>
        <fullName evidence="1">Uncharacterized protein</fullName>
    </submittedName>
</protein>
<dbReference type="EMBL" id="KZ772702">
    <property type="protein sequence ID" value="PTQ42444.1"/>
    <property type="molecule type" value="Genomic_DNA"/>
</dbReference>
<proteinExistence type="predicted"/>
<dbReference type="OrthoDB" id="2019800at2759"/>
<evidence type="ECO:0000313" key="1">
    <source>
        <dbReference type="EMBL" id="PTQ42444.1"/>
    </source>
</evidence>